<reference evidence="4 5" key="1">
    <citation type="submission" date="2018-05" db="EMBL/GenBank/DDBJ databases">
        <title>Flavobacterium sp. MEBiC07310.</title>
        <authorList>
            <person name="Baek K."/>
        </authorList>
    </citation>
    <scope>NUCLEOTIDE SEQUENCE [LARGE SCALE GENOMIC DNA]</scope>
    <source>
        <strain evidence="4 5">MEBiC07310</strain>
    </source>
</reference>
<dbReference type="InterPro" id="IPR003410">
    <property type="entry name" value="HYR_dom"/>
</dbReference>
<evidence type="ECO:0000259" key="3">
    <source>
        <dbReference type="PROSITE" id="PS50825"/>
    </source>
</evidence>
<dbReference type="RefSeq" id="WP_109568189.1">
    <property type="nucleotide sequence ID" value="NZ_CP029463.1"/>
</dbReference>
<sequence>MVQQFYGNRGTNLQTQIIVTDAQGNTVILGDPIVGPSKCGGIYNVSVQVSDDCNQSDQCSGTFTVLPDDELPVIVDSGDIDLQGCNTPWPVEVTTSWSDNCGVNGETSGTLVGVAGDVVTNGCTQYIDYTFTITDDCGNQAAPVVIRVSRHYDMELPVIVDSGDIDLQGCNTPWPVEVTTSWSDNCGVNGETSGTLVGVAGDVVTNGCTQYIDYTFTITDDCGNQAAPVVIRVSRHYDMELPVIVDSGDIDLQGCNTPWPVEVTTSWSDNCGVNGETSGTLVGVAGDVVTNGCTQYIDYTFTITDDCGNQAAPVVIRVSRHYDMELPVIVDSGDIDLQGCNTPWPVEVTTSWSDNCGVNGETSGTLVGVAGDVVTNGCTQYIDYTFTITDDCGNQAAPVVIRVSRHYDMELPVIVDSGDIDLQGCNTPWPVEVTTSWSDNCGVNGETSGTLVGVAGDVVTNGCTQYIDYTFTITDDCGNQAAPVVIRVSRHYDMELPVIVDSGDIDLQGCNTPWPVEVTTSWSDNCGVNGETSGTLVGVAGDVVTNGCTQYIDYTFTITDDCGNQAAPVVIRVSRHYDMELPVIVDSGDIDLQGCNTPWPVEVTTSWSDNCGVNGETSGTLVGVAGDVVTNGCTQYIDYTFTITDDCGNQAAPVVIRVSRHYDMELPVIVDSGDIDLQGCNTPWPVEVTTSWSDNCGVNGETSGTLVGVAGDVVTNGCTQYIDYTFTITDDCGNQAVPVVIRVSRHYDMELPVIVDSGDIDLQGCNTPWPVEVTTSWSDNCGVNGETSGTLVGVAGDVVTNGCTQYIDYTFTITDDCGNQAAPVVIRVSRHYDMELPVIVDSGDIDLQGCNTPWPVEVTTSWSDNCGVNGETSGTLVGVAGDVVTNGCTQYIDYTFTITDDCGNQAAPVVIRVSRHYDMELPVIVDSGDIDLQGCNTPWPVEVTTSWSDNCGVNGETSGTLVGVAGDVVTNGCTQYIDYTFTITDDCGNQAAPVVIRVSRHYDMELPVIVDSGDIDLQGCNTPWPVEVTTSWSDNCGVNGETSGTLVGVAGDVVTNGCTQYIDYTFTITDDCGNQAVPVVIRVTRLFDETPPTLTCPSDIEVFDCEGDPVIDIPTAYDNCDEDVSVIPTRSDGLALNDPFPVGETVTVTFTAEDDCGNQSSCSFTVLVNSCDSPHCTYTQGFYGNVNGVACTPGGGGIMAQDIMVAALTNVGGEFNFGSLSTGNYFLLKLSDINANPITAQNNIFKMLPGGGTPRKLVDFATYDIYATWADNDPLNASFKKKGRINNNLLSQTITLFFNLQMDTALNSVMLENTFATVDVECGTDTPIPDTTQIFTIPQSVIAYLDMNGGATVANLFILANQALGAEDIGSLSHSDINQAVDAINRGYDGCRMKVAVPAEETYTDSSSESIFTADFKVYPVPFRDYITIQYLFHYKSDVEIQIFDARGLLLMTTYDNDAYYGKEIRINTDFNAVGRDAVYYVKVISKTGVSIKKIVAMSY</sequence>
<protein>
    <recommendedName>
        <fullName evidence="3">HYR domain-containing protein</fullName>
    </recommendedName>
</protein>
<dbReference type="InterPro" id="IPR013783">
    <property type="entry name" value="Ig-like_fold"/>
</dbReference>
<organism evidence="4 5">
    <name type="scientific">Flavobacterium sediminis</name>
    <dbReference type="NCBI Taxonomy" id="2201181"/>
    <lineage>
        <taxon>Bacteria</taxon>
        <taxon>Pseudomonadati</taxon>
        <taxon>Bacteroidota</taxon>
        <taxon>Flavobacteriia</taxon>
        <taxon>Flavobacteriales</taxon>
        <taxon>Flavobacteriaceae</taxon>
        <taxon>Flavobacterium</taxon>
    </lineage>
</organism>
<dbReference type="KEGG" id="fse:DI487_02080"/>
<dbReference type="Proteomes" id="UP000245429">
    <property type="component" value="Chromosome"/>
</dbReference>
<dbReference type="NCBIfam" id="TIGR04183">
    <property type="entry name" value="Por_Secre_tail"/>
    <property type="match status" value="1"/>
</dbReference>
<evidence type="ECO:0000313" key="5">
    <source>
        <dbReference type="Proteomes" id="UP000245429"/>
    </source>
</evidence>
<evidence type="ECO:0000313" key="4">
    <source>
        <dbReference type="EMBL" id="AWM12780.1"/>
    </source>
</evidence>
<dbReference type="InterPro" id="IPR026444">
    <property type="entry name" value="Secre_tail"/>
</dbReference>
<evidence type="ECO:0000256" key="1">
    <source>
        <dbReference type="ARBA" id="ARBA00022729"/>
    </source>
</evidence>
<evidence type="ECO:0000256" key="2">
    <source>
        <dbReference type="ARBA" id="ARBA00022737"/>
    </source>
</evidence>
<dbReference type="PROSITE" id="PS50825">
    <property type="entry name" value="HYR"/>
    <property type="match status" value="1"/>
</dbReference>
<keyword evidence="5" id="KW-1185">Reference proteome</keyword>
<name>A0A2U8QRJ8_9FLAO</name>
<dbReference type="OrthoDB" id="599464at2"/>
<dbReference type="EMBL" id="CP029463">
    <property type="protein sequence ID" value="AWM12780.1"/>
    <property type="molecule type" value="Genomic_DNA"/>
</dbReference>
<keyword evidence="2" id="KW-0677">Repeat</keyword>
<dbReference type="Pfam" id="PF02494">
    <property type="entry name" value="HYR"/>
    <property type="match status" value="1"/>
</dbReference>
<keyword evidence="1" id="KW-0732">Signal</keyword>
<dbReference type="Gene3D" id="2.60.40.10">
    <property type="entry name" value="Immunoglobulins"/>
    <property type="match status" value="1"/>
</dbReference>
<proteinExistence type="predicted"/>
<feature type="domain" description="HYR" evidence="3">
    <location>
        <begin position="1087"/>
        <end position="1170"/>
    </location>
</feature>
<accession>A0A2U8QRJ8</accession>
<gene>
    <name evidence="4" type="ORF">DI487_02080</name>
</gene>